<name>A0A1M6UKV7_9FLAO</name>
<reference evidence="3" key="1">
    <citation type="submission" date="2016-11" db="EMBL/GenBank/DDBJ databases">
        <authorList>
            <person name="Varghese N."/>
            <person name="Submissions S."/>
        </authorList>
    </citation>
    <scope>NUCLEOTIDE SEQUENCE [LARGE SCALE GENOMIC DNA]</scope>
    <source>
        <strain evidence="3">DSM 18016</strain>
    </source>
</reference>
<evidence type="ECO:0000313" key="3">
    <source>
        <dbReference type="Proteomes" id="UP000184498"/>
    </source>
</evidence>
<feature type="region of interest" description="Disordered" evidence="1">
    <location>
        <begin position="351"/>
        <end position="371"/>
    </location>
</feature>
<accession>A0A1M6UKV7</accession>
<evidence type="ECO:0008006" key="4">
    <source>
        <dbReference type="Google" id="ProtNLM"/>
    </source>
</evidence>
<dbReference type="EMBL" id="FRAM01000005">
    <property type="protein sequence ID" value="SHK69770.1"/>
    <property type="molecule type" value="Genomic_DNA"/>
</dbReference>
<dbReference type="STRING" id="216903.SAMN05444371_3356"/>
<protein>
    <recommendedName>
        <fullName evidence="4">Phage late control D family protein</fullName>
    </recommendedName>
</protein>
<dbReference type="RefSeq" id="WP_073000291.1">
    <property type="nucleotide sequence ID" value="NZ_FRAM01000005.1"/>
</dbReference>
<keyword evidence="3" id="KW-1185">Reference proteome</keyword>
<dbReference type="AlphaFoldDB" id="A0A1M6UKV7"/>
<proteinExistence type="predicted"/>
<dbReference type="Proteomes" id="UP000184498">
    <property type="component" value="Unassembled WGS sequence"/>
</dbReference>
<evidence type="ECO:0000313" key="2">
    <source>
        <dbReference type="EMBL" id="SHK69770.1"/>
    </source>
</evidence>
<dbReference type="OrthoDB" id="1065075at2"/>
<evidence type="ECO:0000256" key="1">
    <source>
        <dbReference type="SAM" id="MobiDB-lite"/>
    </source>
</evidence>
<gene>
    <name evidence="2" type="ORF">SAMN05444371_3356</name>
</gene>
<organism evidence="2 3">
    <name type="scientific">Epilithonimonas mollis</name>
    <dbReference type="NCBI Taxonomy" id="216903"/>
    <lineage>
        <taxon>Bacteria</taxon>
        <taxon>Pseudomonadati</taxon>
        <taxon>Bacteroidota</taxon>
        <taxon>Flavobacteriia</taxon>
        <taxon>Flavobacteriales</taxon>
        <taxon>Weeksellaceae</taxon>
        <taxon>Chryseobacterium group</taxon>
        <taxon>Epilithonimonas</taxon>
    </lineage>
</organism>
<sequence>MPYHYYNINVRITIADRIQFNVVKSITIESSIEKLSDTAKLELPREFKNAKFDNNGLSLERKNLLEYMKVGDSILIEAGYDGNLYTEFEGYLTDIGAEIPTELECEDEMYKLRRAGMLNKTFKSVDLKTLLKFIAPGYEIEALDMALGKMQIERATPYKVIEKLKSDYGIRCFFKGKKLYAGMLVDFKPQTVHQFNFKRNIRSSSDLKYKTKEGRQLFIKAVSMQKGGANKKVTYDFGTAGESEVSLHAPVNLNQSELKDWVEKYWNSKIYDGLEGSVDGWAIPRTEVGDSAHITDPNYPTGYRDGQYFIEGVTTTIDESSGFKRQNKLSFKIKSKNETVIHPNYGHITVTPRLQKRKKSTASTDDPRIKQ</sequence>